<reference evidence="1" key="4">
    <citation type="submission" date="2025-09" db="UniProtKB">
        <authorList>
            <consortium name="Ensembl"/>
        </authorList>
    </citation>
    <scope>IDENTIFICATION</scope>
</reference>
<evidence type="ECO:0000313" key="2">
    <source>
        <dbReference type="Proteomes" id="UP000008144"/>
    </source>
</evidence>
<accession>H2XM62</accession>
<dbReference type="EMBL" id="EAAA01002081">
    <property type="status" value="NOT_ANNOTATED_CDS"/>
    <property type="molecule type" value="Genomic_DNA"/>
</dbReference>
<dbReference type="HOGENOM" id="CLU_2903473_0_0_1"/>
<sequence length="62" mass="7174">MYMLMLFESRRCSERLPAFWTWMRSCAHVLLADMALKVARVGKTTVAVFAKISKEKLCKFTA</sequence>
<name>H2XM62_CIOIN</name>
<reference evidence="2" key="1">
    <citation type="journal article" date="2002" name="Science">
        <title>The draft genome of Ciona intestinalis: insights into chordate and vertebrate origins.</title>
        <authorList>
            <person name="Dehal P."/>
            <person name="Satou Y."/>
            <person name="Campbell R.K."/>
            <person name="Chapman J."/>
            <person name="Degnan B."/>
            <person name="De Tomaso A."/>
            <person name="Davidson B."/>
            <person name="Di Gregorio A."/>
            <person name="Gelpke M."/>
            <person name="Goodstein D.M."/>
            <person name="Harafuji N."/>
            <person name="Hastings K.E."/>
            <person name="Ho I."/>
            <person name="Hotta K."/>
            <person name="Huang W."/>
            <person name="Kawashima T."/>
            <person name="Lemaire P."/>
            <person name="Martinez D."/>
            <person name="Meinertzhagen I.A."/>
            <person name="Necula S."/>
            <person name="Nonaka M."/>
            <person name="Putnam N."/>
            <person name="Rash S."/>
            <person name="Saiga H."/>
            <person name="Satake M."/>
            <person name="Terry A."/>
            <person name="Yamada L."/>
            <person name="Wang H.G."/>
            <person name="Awazu S."/>
            <person name="Azumi K."/>
            <person name="Boore J."/>
            <person name="Branno M."/>
            <person name="Chin-Bow S."/>
            <person name="DeSantis R."/>
            <person name="Doyle S."/>
            <person name="Francino P."/>
            <person name="Keys D.N."/>
            <person name="Haga S."/>
            <person name="Hayashi H."/>
            <person name="Hino K."/>
            <person name="Imai K.S."/>
            <person name="Inaba K."/>
            <person name="Kano S."/>
            <person name="Kobayashi K."/>
            <person name="Kobayashi M."/>
            <person name="Lee B.I."/>
            <person name="Makabe K.W."/>
            <person name="Manohar C."/>
            <person name="Matassi G."/>
            <person name="Medina M."/>
            <person name="Mochizuki Y."/>
            <person name="Mount S."/>
            <person name="Morishita T."/>
            <person name="Miura S."/>
            <person name="Nakayama A."/>
            <person name="Nishizaka S."/>
            <person name="Nomoto H."/>
            <person name="Ohta F."/>
            <person name="Oishi K."/>
            <person name="Rigoutsos I."/>
            <person name="Sano M."/>
            <person name="Sasaki A."/>
            <person name="Sasakura Y."/>
            <person name="Shoguchi E."/>
            <person name="Shin-i T."/>
            <person name="Spagnuolo A."/>
            <person name="Stainier D."/>
            <person name="Suzuki M.M."/>
            <person name="Tassy O."/>
            <person name="Takatori N."/>
            <person name="Tokuoka M."/>
            <person name="Yagi K."/>
            <person name="Yoshizaki F."/>
            <person name="Wada S."/>
            <person name="Zhang C."/>
            <person name="Hyatt P.D."/>
            <person name="Larimer F."/>
            <person name="Detter C."/>
            <person name="Doggett N."/>
            <person name="Glavina T."/>
            <person name="Hawkins T."/>
            <person name="Richardson P."/>
            <person name="Lucas S."/>
            <person name="Kohara Y."/>
            <person name="Levine M."/>
            <person name="Satoh N."/>
            <person name="Rokhsar D.S."/>
        </authorList>
    </citation>
    <scope>NUCLEOTIDE SEQUENCE [LARGE SCALE GENOMIC DNA]</scope>
</reference>
<reference evidence="1" key="2">
    <citation type="journal article" date="2008" name="Genome Biol.">
        <title>Improved genome assembly and evidence-based global gene model set for the chordate Ciona intestinalis: new insight into intron and operon populations.</title>
        <authorList>
            <person name="Satou Y."/>
            <person name="Mineta K."/>
            <person name="Ogasawara M."/>
            <person name="Sasakura Y."/>
            <person name="Shoguchi E."/>
            <person name="Ueno K."/>
            <person name="Yamada L."/>
            <person name="Matsumoto J."/>
            <person name="Wasserscheid J."/>
            <person name="Dewar K."/>
            <person name="Wiley G.B."/>
            <person name="Macmil S.L."/>
            <person name="Roe B.A."/>
            <person name="Zeller R.W."/>
            <person name="Hastings K.E."/>
            <person name="Lemaire P."/>
            <person name="Lindquist E."/>
            <person name="Endo T."/>
            <person name="Hotta K."/>
            <person name="Inaba K."/>
        </authorList>
    </citation>
    <scope>NUCLEOTIDE SEQUENCE [LARGE SCALE GENOMIC DNA]</scope>
    <source>
        <strain evidence="1">wild type</strain>
    </source>
</reference>
<proteinExistence type="predicted"/>
<evidence type="ECO:0000313" key="1">
    <source>
        <dbReference type="Ensembl" id="ENSCINP00000030744.1"/>
    </source>
</evidence>
<dbReference type="AlphaFoldDB" id="H2XM62"/>
<dbReference type="Ensembl" id="ENSCINT00000034659.1">
    <property type="protein sequence ID" value="ENSCINP00000030744.1"/>
    <property type="gene ID" value="ENSCING00000025077.1"/>
</dbReference>
<dbReference type="InParanoid" id="H2XM62"/>
<organism evidence="1 2">
    <name type="scientific">Ciona intestinalis</name>
    <name type="common">Transparent sea squirt</name>
    <name type="synonym">Ascidia intestinalis</name>
    <dbReference type="NCBI Taxonomy" id="7719"/>
    <lineage>
        <taxon>Eukaryota</taxon>
        <taxon>Metazoa</taxon>
        <taxon>Chordata</taxon>
        <taxon>Tunicata</taxon>
        <taxon>Ascidiacea</taxon>
        <taxon>Phlebobranchia</taxon>
        <taxon>Cionidae</taxon>
        <taxon>Ciona</taxon>
    </lineage>
</organism>
<keyword evidence="2" id="KW-1185">Reference proteome</keyword>
<dbReference type="Proteomes" id="UP000008144">
    <property type="component" value="Chromosome 5"/>
</dbReference>
<reference evidence="1" key="3">
    <citation type="submission" date="2025-08" db="UniProtKB">
        <authorList>
            <consortium name="Ensembl"/>
        </authorList>
    </citation>
    <scope>IDENTIFICATION</scope>
</reference>
<protein>
    <submittedName>
        <fullName evidence="1">Uncharacterized protein</fullName>
    </submittedName>
</protein>